<gene>
    <name evidence="13" type="primary">DCP1A</name>
</gene>
<dbReference type="Ensembl" id="ENSLACT00000015885.1">
    <property type="protein sequence ID" value="ENSLACP00000015775.1"/>
    <property type="gene ID" value="ENSLACG00000013895.1"/>
</dbReference>
<dbReference type="Proteomes" id="UP000008672">
    <property type="component" value="Unassembled WGS sequence"/>
</dbReference>
<feature type="region of interest" description="Disordered" evidence="11">
    <location>
        <begin position="297"/>
        <end position="317"/>
    </location>
</feature>
<dbReference type="GeneTree" id="ENSGT00940000158818"/>
<dbReference type="EMBL" id="AFYH01044151">
    <property type="status" value="NOT_ANNOTATED_CDS"/>
    <property type="molecule type" value="Genomic_DNA"/>
</dbReference>
<reference evidence="13" key="3">
    <citation type="submission" date="2025-09" db="UniProtKB">
        <authorList>
            <consortium name="Ensembl"/>
        </authorList>
    </citation>
    <scope>IDENTIFICATION</scope>
</reference>
<dbReference type="PANTHER" id="PTHR16290">
    <property type="entry name" value="TRANSCRIPTION FACTOR SMIF DECAPPING ENZYME DCP1"/>
    <property type="match status" value="1"/>
</dbReference>
<dbReference type="HOGENOM" id="CLU_030030_0_1_1"/>
<dbReference type="EMBL" id="AFYH01044154">
    <property type="status" value="NOT_ANNOTATED_CDS"/>
    <property type="molecule type" value="Genomic_DNA"/>
</dbReference>
<dbReference type="Gene3D" id="6.10.140.2030">
    <property type="match status" value="1"/>
</dbReference>
<evidence type="ECO:0000256" key="7">
    <source>
        <dbReference type="ARBA" id="ARBA00023161"/>
    </source>
</evidence>
<keyword evidence="6" id="KW-0378">Hydrolase</keyword>
<evidence type="ECO:0000313" key="14">
    <source>
        <dbReference type="Proteomes" id="UP000008672"/>
    </source>
</evidence>
<dbReference type="GO" id="GO:0031087">
    <property type="term" value="P:deadenylation-independent decapping of nuclear-transcribed mRNA"/>
    <property type="evidence" value="ECO:0007669"/>
    <property type="project" value="TreeGrafter"/>
</dbReference>
<evidence type="ECO:0000256" key="2">
    <source>
        <dbReference type="ARBA" id="ARBA00004496"/>
    </source>
</evidence>
<dbReference type="InterPro" id="IPR010334">
    <property type="entry name" value="Dcp1"/>
</dbReference>
<evidence type="ECO:0000259" key="12">
    <source>
        <dbReference type="Pfam" id="PF16741"/>
    </source>
</evidence>
<dbReference type="AlphaFoldDB" id="H3B1K4"/>
<keyword evidence="8" id="KW-0539">Nucleus</keyword>
<organism evidence="13 14">
    <name type="scientific">Latimeria chalumnae</name>
    <name type="common">Coelacanth</name>
    <dbReference type="NCBI Taxonomy" id="7897"/>
    <lineage>
        <taxon>Eukaryota</taxon>
        <taxon>Metazoa</taxon>
        <taxon>Chordata</taxon>
        <taxon>Craniata</taxon>
        <taxon>Vertebrata</taxon>
        <taxon>Euteleostomi</taxon>
        <taxon>Coelacanthiformes</taxon>
        <taxon>Coelacanthidae</taxon>
        <taxon>Latimeria</taxon>
    </lineage>
</organism>
<evidence type="ECO:0000313" key="13">
    <source>
        <dbReference type="Ensembl" id="ENSLACP00000015775.1"/>
    </source>
</evidence>
<dbReference type="Gene3D" id="2.30.29.30">
    <property type="entry name" value="Pleckstrin-homology domain (PH domain)/Phosphotyrosine-binding domain (PTB)"/>
    <property type="match status" value="1"/>
</dbReference>
<evidence type="ECO:0000256" key="4">
    <source>
        <dbReference type="ARBA" id="ARBA00022490"/>
    </source>
</evidence>
<evidence type="ECO:0000256" key="8">
    <source>
        <dbReference type="ARBA" id="ARBA00023242"/>
    </source>
</evidence>
<feature type="compositionally biased region" description="Polar residues" evidence="11">
    <location>
        <begin position="297"/>
        <end position="306"/>
    </location>
</feature>
<dbReference type="GO" id="GO:0140933">
    <property type="term" value="F:5'-(N(7)-methylguanosine 5'-triphospho)-[mRNA] hydrolase activity"/>
    <property type="evidence" value="ECO:0007669"/>
    <property type="project" value="UniProtKB-EC"/>
</dbReference>
<accession>H3B1K4</accession>
<dbReference type="EMBL" id="AFYH01044150">
    <property type="status" value="NOT_ANNOTATED_CDS"/>
    <property type="molecule type" value="Genomic_DNA"/>
</dbReference>
<dbReference type="EMBL" id="AFYH01044149">
    <property type="status" value="NOT_ANNOTATED_CDS"/>
    <property type="molecule type" value="Genomic_DNA"/>
</dbReference>
<evidence type="ECO:0000256" key="10">
    <source>
        <dbReference type="ARBA" id="ARBA00047661"/>
    </source>
</evidence>
<feature type="compositionally biased region" description="Polar residues" evidence="11">
    <location>
        <begin position="165"/>
        <end position="181"/>
    </location>
</feature>
<keyword evidence="14" id="KW-1185">Reference proteome</keyword>
<dbReference type="GO" id="GO:0008047">
    <property type="term" value="F:enzyme activator activity"/>
    <property type="evidence" value="ECO:0007669"/>
    <property type="project" value="InterPro"/>
</dbReference>
<dbReference type="STRING" id="7897.ENSLACP00000015775"/>
<dbReference type="GO" id="GO:0000932">
    <property type="term" value="C:P-body"/>
    <property type="evidence" value="ECO:0007669"/>
    <property type="project" value="TreeGrafter"/>
</dbReference>
<dbReference type="InterPro" id="IPR011993">
    <property type="entry name" value="PH-like_dom_sf"/>
</dbReference>
<dbReference type="Bgee" id="ENSLACG00000013895">
    <property type="expression patterns" value="Expressed in chordate pharynx and 4 other cell types or tissues"/>
</dbReference>
<dbReference type="InParanoid" id="H3B1K4"/>
<dbReference type="EMBL" id="AFYH01044152">
    <property type="status" value="NOT_ANNOTATED_CDS"/>
    <property type="molecule type" value="Genomic_DNA"/>
</dbReference>
<feature type="region of interest" description="Disordered" evidence="11">
    <location>
        <begin position="165"/>
        <end position="187"/>
    </location>
</feature>
<comment type="similarity">
    <text evidence="3">Belongs to the DCP1 family.</text>
</comment>
<dbReference type="GO" id="GO:0000184">
    <property type="term" value="P:nuclear-transcribed mRNA catabolic process, nonsense-mediated decay"/>
    <property type="evidence" value="ECO:0007669"/>
    <property type="project" value="UniProtKB-KW"/>
</dbReference>
<dbReference type="FunFam" id="2.30.29.30:FF:000097">
    <property type="entry name" value="Putative mRNA-decapping enzyme 1A"/>
    <property type="match status" value="1"/>
</dbReference>
<evidence type="ECO:0000256" key="9">
    <source>
        <dbReference type="ARBA" id="ARBA00026102"/>
    </source>
</evidence>
<comment type="catalytic activity">
    <reaction evidence="10">
        <text>a 5'-end (N(7)-methyl 5'-triphosphoguanosine)-ribonucleoside in mRNA + H2O = N(7)-methyl-GDP + a 5'-end phospho-ribonucleoside in mRNA + 2 H(+)</text>
        <dbReference type="Rhea" id="RHEA:67484"/>
        <dbReference type="Rhea" id="RHEA-COMP:15692"/>
        <dbReference type="Rhea" id="RHEA-COMP:17167"/>
        <dbReference type="ChEBI" id="CHEBI:15377"/>
        <dbReference type="ChEBI" id="CHEBI:15378"/>
        <dbReference type="ChEBI" id="CHEBI:63714"/>
        <dbReference type="ChEBI" id="CHEBI:138282"/>
        <dbReference type="ChEBI" id="CHEBI:156461"/>
        <dbReference type="EC" id="3.6.1.62"/>
    </reaction>
    <physiologicalReaction direction="left-to-right" evidence="10">
        <dbReference type="Rhea" id="RHEA:67485"/>
    </physiologicalReaction>
</comment>
<dbReference type="PANTHER" id="PTHR16290:SF4">
    <property type="entry name" value="MRNA-DECAPPING ENZYME 1A"/>
    <property type="match status" value="1"/>
</dbReference>
<dbReference type="FunCoup" id="H3B1K4">
    <property type="interactions" value="2423"/>
</dbReference>
<dbReference type="CDD" id="cd09804">
    <property type="entry name" value="Dcp1"/>
    <property type="match status" value="1"/>
</dbReference>
<reference evidence="14" key="1">
    <citation type="submission" date="2011-08" db="EMBL/GenBank/DDBJ databases">
        <title>The draft genome of Latimeria chalumnae.</title>
        <authorList>
            <person name="Di Palma F."/>
            <person name="Alfoldi J."/>
            <person name="Johnson J."/>
            <person name="Berlin A."/>
            <person name="Gnerre S."/>
            <person name="Jaffe D."/>
            <person name="MacCallum I."/>
            <person name="Young S."/>
            <person name="Walker B.J."/>
            <person name="Lander E."/>
            <person name="Lindblad-Toh K."/>
        </authorList>
    </citation>
    <scope>NUCLEOTIDE SEQUENCE [LARGE SCALE GENOMIC DNA]</scope>
    <source>
        <strain evidence="14">Wild caught</strain>
    </source>
</reference>
<dbReference type="GO" id="GO:0005634">
    <property type="term" value="C:nucleus"/>
    <property type="evidence" value="ECO:0007669"/>
    <property type="project" value="UniProtKB-SubCell"/>
</dbReference>
<dbReference type="EC" id="3.6.1.62" evidence="9"/>
<dbReference type="GO" id="GO:0000290">
    <property type="term" value="P:deadenylation-dependent decapping of nuclear-transcribed mRNA"/>
    <property type="evidence" value="ECO:0007669"/>
    <property type="project" value="InterPro"/>
</dbReference>
<evidence type="ECO:0000256" key="11">
    <source>
        <dbReference type="SAM" id="MobiDB-lite"/>
    </source>
</evidence>
<evidence type="ECO:0000256" key="1">
    <source>
        <dbReference type="ARBA" id="ARBA00004123"/>
    </source>
</evidence>
<keyword evidence="5" id="KW-0597">Phosphoprotein</keyword>
<sequence>MFVCWECSSLCLCFRRGVLKRRHSGGQCQDSASKMEAMSKAGRDMSLAALKRHDPYISSIIDVTGQVALYTFNSKANEWEKTDIEGTLFVYTRSASPYYVFTIMNRLSMHNLVEPVNKDLEFQPQEPFLLYRNSSLSIYSIWFYNKNDCLRIAQLMKKVVQLETQRVQQGSPGRNSPNKTNDCGEDRSTDILEMLSKAKEEYERNHLGDSSIVPSPSVQPNTVSVDVFVMEVSDNVQQDKHIHSGPKHLTVEELFGTSLSKEQPLLTYPNQEIKDKPQHEALLRRQSLVQLNLSEQTAVTKQSGRQPANPDDISNAHSLNQQGISVTHAPVLQPDINSVPSYIRSSPVFNLIPGSETTSASVLPSLNKNDIQTVPQAVKCLSPLMNHPPSEQNQIPQNLISRSSPYLSPRAVTSTGSTSSVSFPNPDLLHRLKLIPQHEQVQPQTPSKPTIAPNFLPPVNLVTPESFKESYTKPVLNTMTVAPLQTSQQNKEPDVFPYVKSSSKTQTVVTAPSSVLLSPSVFQQSTIKSTESENQGSSVSPLTLGVAEGQPTAPSTVLSRSQLQETLIHLIQNDPNFVNIIHEAYLQITKNLGSIKL</sequence>
<dbReference type="OMA" id="SASRFKM"/>
<dbReference type="GO" id="GO:0003729">
    <property type="term" value="F:mRNA binding"/>
    <property type="evidence" value="ECO:0007669"/>
    <property type="project" value="TreeGrafter"/>
</dbReference>
<name>H3B1K4_LATCH</name>
<feature type="compositionally biased region" description="Polar residues" evidence="11">
    <location>
        <begin position="527"/>
        <end position="541"/>
    </location>
</feature>
<feature type="region of interest" description="Disordered" evidence="11">
    <location>
        <begin position="527"/>
        <end position="553"/>
    </location>
</feature>
<comment type="subcellular location">
    <subcellularLocation>
        <location evidence="2">Cytoplasm</location>
    </subcellularLocation>
    <subcellularLocation>
        <location evidence="1">Nucleus</location>
    </subcellularLocation>
</comment>
<dbReference type="Pfam" id="PF16741">
    <property type="entry name" value="mRNA_decap_C"/>
    <property type="match status" value="1"/>
</dbReference>
<proteinExistence type="inferred from homology"/>
<evidence type="ECO:0000256" key="6">
    <source>
        <dbReference type="ARBA" id="ARBA00022801"/>
    </source>
</evidence>
<keyword evidence="7" id="KW-0866">Nonsense-mediated mRNA decay</keyword>
<evidence type="ECO:0000256" key="5">
    <source>
        <dbReference type="ARBA" id="ARBA00022553"/>
    </source>
</evidence>
<dbReference type="SUPFAM" id="SSF50729">
    <property type="entry name" value="PH domain-like"/>
    <property type="match status" value="1"/>
</dbReference>
<feature type="domain" description="mRNA-decapping enzyme C-terminal" evidence="12">
    <location>
        <begin position="556"/>
        <end position="590"/>
    </location>
</feature>
<evidence type="ECO:0000256" key="3">
    <source>
        <dbReference type="ARBA" id="ARBA00008778"/>
    </source>
</evidence>
<dbReference type="EMBL" id="AFYH01044153">
    <property type="status" value="NOT_ANNOTATED_CDS"/>
    <property type="molecule type" value="Genomic_DNA"/>
</dbReference>
<protein>
    <recommendedName>
        <fullName evidence="9">5'-(N(7)-methylguanosine 5'-triphospho)-[mRNA] hydrolase</fullName>
        <ecNumber evidence="9">3.6.1.62</ecNumber>
    </recommendedName>
</protein>
<dbReference type="InterPro" id="IPR031953">
    <property type="entry name" value="mRNA_decap_C"/>
</dbReference>
<reference evidence="13" key="2">
    <citation type="submission" date="2025-08" db="UniProtKB">
        <authorList>
            <consortium name="Ensembl"/>
        </authorList>
    </citation>
    <scope>IDENTIFICATION</scope>
</reference>
<dbReference type="eggNOG" id="KOG2868">
    <property type="taxonomic scope" value="Eukaryota"/>
</dbReference>
<keyword evidence="4" id="KW-0963">Cytoplasm</keyword>
<dbReference type="Pfam" id="PF06058">
    <property type="entry name" value="DCP1"/>
    <property type="match status" value="1"/>
</dbReference>